<evidence type="ECO:0000313" key="1">
    <source>
        <dbReference type="EMBL" id="MBF5059437.1"/>
    </source>
</evidence>
<gene>
    <name evidence="1" type="ORF">NEPTK9_000951</name>
</gene>
<evidence type="ECO:0000313" key="2">
    <source>
        <dbReference type="Proteomes" id="UP001194714"/>
    </source>
</evidence>
<dbReference type="Proteomes" id="UP001194714">
    <property type="component" value="Unassembled WGS sequence"/>
</dbReference>
<reference evidence="1 2" key="1">
    <citation type="submission" date="2020-01" db="EMBL/GenBank/DDBJ databases">
        <title>Draft genome sequence of Cand. Neptunochlamydia vexilliferae K9.</title>
        <authorList>
            <person name="Schulz F."/>
            <person name="Koestlbacher S."/>
            <person name="Wascher F."/>
            <person name="Pizzetti I."/>
            <person name="Horn M."/>
        </authorList>
    </citation>
    <scope>NUCLEOTIDE SEQUENCE [LARGE SCALE GENOMIC DNA]</scope>
    <source>
        <strain evidence="1 2">K9</strain>
    </source>
</reference>
<dbReference type="EMBL" id="JAAEJV010000022">
    <property type="protein sequence ID" value="MBF5059437.1"/>
    <property type="molecule type" value="Genomic_DNA"/>
</dbReference>
<organism evidence="1 2">
    <name type="scientific">Candidatus Neptunichlamydia vexilliferae</name>
    <dbReference type="NCBI Taxonomy" id="1651774"/>
    <lineage>
        <taxon>Bacteria</taxon>
        <taxon>Pseudomonadati</taxon>
        <taxon>Chlamydiota</taxon>
        <taxon>Chlamydiia</taxon>
        <taxon>Parachlamydiales</taxon>
        <taxon>Simkaniaceae</taxon>
        <taxon>Candidatus Neptunichlamydia</taxon>
    </lineage>
</organism>
<proteinExistence type="predicted"/>
<accession>A0ABS0B0R9</accession>
<comment type="caution">
    <text evidence="1">The sequence shown here is derived from an EMBL/GenBank/DDBJ whole genome shotgun (WGS) entry which is preliminary data.</text>
</comment>
<keyword evidence="2" id="KW-1185">Reference proteome</keyword>
<protein>
    <submittedName>
        <fullName evidence="1">Uncharacterized protein</fullName>
    </submittedName>
</protein>
<sequence>MRNSFEQTEMIFFAKKPQYHSVKAVIQEPQEKDWGLSKQTPNFFKSGIVLD</sequence>
<name>A0ABS0B0R9_9BACT</name>